<dbReference type="OrthoDB" id="5604800at2"/>
<evidence type="ECO:0000313" key="1">
    <source>
        <dbReference type="EMBL" id="AJC48483.1"/>
    </source>
</evidence>
<organism evidence="1 2">
    <name type="scientific">Allofrancisella guangzhouensis</name>
    <dbReference type="NCBI Taxonomy" id="594679"/>
    <lineage>
        <taxon>Bacteria</taxon>
        <taxon>Pseudomonadati</taxon>
        <taxon>Pseudomonadota</taxon>
        <taxon>Gammaproteobacteria</taxon>
        <taxon>Thiotrichales</taxon>
        <taxon>Francisellaceae</taxon>
        <taxon>Allofrancisella</taxon>
    </lineage>
</organism>
<dbReference type="AlphaFoldDB" id="A0A0A8E398"/>
<accession>A0A0A8E398</accession>
<gene>
    <name evidence="1" type="ORF">SD28_01850</name>
</gene>
<proteinExistence type="predicted"/>
<protein>
    <submittedName>
        <fullName evidence="1">Uncharacterized protein</fullName>
    </submittedName>
</protein>
<name>A0A0A8E398_9GAMM</name>
<dbReference type="Proteomes" id="UP000031104">
    <property type="component" value="Chromosome"/>
</dbReference>
<dbReference type="HOGENOM" id="CLU_1903616_0_0_6"/>
<dbReference type="RefSeq" id="WP_039123453.1">
    <property type="nucleotide sequence ID" value="NZ_CP010427.1"/>
</dbReference>
<dbReference type="KEGG" id="fgu:SD28_01850"/>
<sequence length="136" mass="16558">MNTNKFYYDLMKLNILSSSYVEDSYKVAWEGNVYPLFHDSKYEFHYEVTKFFDRVDEKTMDKLCSFLDDYVDEKADFTNFEQMVEKIVGKGNVYYVLHYIFQSGQYKALLDNLQLNKFHFSQHFIDRFEVKGYWKM</sequence>
<dbReference type="STRING" id="594679.SD28_01850"/>
<reference evidence="1 2" key="1">
    <citation type="submission" date="2014-12" db="EMBL/GenBank/DDBJ databases">
        <title>Complete genome sequence of Francisella guanzhouensis strain 08HL01032 isolated from air-conditioning system in China.</title>
        <authorList>
            <person name="Svensson D."/>
            <person name="Ohrman C."/>
            <person name="Backman S."/>
            <person name="Karlsson E."/>
            <person name="Nilsson E."/>
            <person name="Bystrom M."/>
            <person name="Larkeryd A."/>
            <person name="Stenberg P."/>
            <person name="Scholtz H.C."/>
            <person name="Forsman M."/>
            <person name="Sjodin A."/>
        </authorList>
    </citation>
    <scope>NUCLEOTIDE SEQUENCE [LARGE SCALE GENOMIC DNA]</scope>
    <source>
        <strain evidence="1 2">08HL01032</strain>
    </source>
</reference>
<dbReference type="EMBL" id="CP010427">
    <property type="protein sequence ID" value="AJC48483.1"/>
    <property type="molecule type" value="Genomic_DNA"/>
</dbReference>
<keyword evidence="2" id="KW-1185">Reference proteome</keyword>
<evidence type="ECO:0000313" key="2">
    <source>
        <dbReference type="Proteomes" id="UP000031104"/>
    </source>
</evidence>